<dbReference type="InterPro" id="IPR039422">
    <property type="entry name" value="MarR/SlyA-like"/>
</dbReference>
<dbReference type="OrthoDB" id="582199at2"/>
<evidence type="ECO:0000259" key="1">
    <source>
        <dbReference type="PROSITE" id="PS50995"/>
    </source>
</evidence>
<organism evidence="2 3">
    <name type="scientific">Novosphingobium resinovorum</name>
    <dbReference type="NCBI Taxonomy" id="158500"/>
    <lineage>
        <taxon>Bacteria</taxon>
        <taxon>Pseudomonadati</taxon>
        <taxon>Pseudomonadota</taxon>
        <taxon>Alphaproteobacteria</taxon>
        <taxon>Sphingomonadales</taxon>
        <taxon>Sphingomonadaceae</taxon>
        <taxon>Novosphingobium</taxon>
    </lineage>
</organism>
<dbReference type="PRINTS" id="PR00598">
    <property type="entry name" value="HTHMARR"/>
</dbReference>
<dbReference type="SUPFAM" id="SSF46785">
    <property type="entry name" value="Winged helix' DNA-binding domain"/>
    <property type="match status" value="1"/>
</dbReference>
<accession>A0A031JNZ1</accession>
<reference evidence="2 3" key="1">
    <citation type="submission" date="2014-03" db="EMBL/GenBank/DDBJ databases">
        <title>Whole genome sequence of Novosphingobium resinovorum KF1.</title>
        <authorList>
            <person name="Gan H.M."/>
            <person name="Gan H.Y."/>
            <person name="Chew T.H."/>
            <person name="Savka M.A."/>
        </authorList>
    </citation>
    <scope>NUCLEOTIDE SEQUENCE [LARGE SCALE GENOMIC DNA]</scope>
    <source>
        <strain evidence="2 3">KF1</strain>
    </source>
</reference>
<dbReference type="PROSITE" id="PS50995">
    <property type="entry name" value="HTH_MARR_2"/>
    <property type="match status" value="1"/>
</dbReference>
<dbReference type="PATRIC" id="fig|158500.4.peg.4651"/>
<name>A0A031JNZ1_9SPHN</name>
<evidence type="ECO:0000313" key="3">
    <source>
        <dbReference type="Proteomes" id="UP000024329"/>
    </source>
</evidence>
<feature type="domain" description="HTH marR-type" evidence="1">
    <location>
        <begin position="19"/>
        <end position="151"/>
    </location>
</feature>
<dbReference type="EMBL" id="JFYZ01000036">
    <property type="protein sequence ID" value="EZP75709.1"/>
    <property type="molecule type" value="Genomic_DNA"/>
</dbReference>
<dbReference type="PANTHER" id="PTHR33164">
    <property type="entry name" value="TRANSCRIPTIONAL REGULATOR, MARR FAMILY"/>
    <property type="match status" value="1"/>
</dbReference>
<dbReference type="InterPro" id="IPR036388">
    <property type="entry name" value="WH-like_DNA-bd_sf"/>
</dbReference>
<dbReference type="Proteomes" id="UP000024329">
    <property type="component" value="Unassembled WGS sequence"/>
</dbReference>
<dbReference type="GO" id="GO:0006950">
    <property type="term" value="P:response to stress"/>
    <property type="evidence" value="ECO:0007669"/>
    <property type="project" value="TreeGrafter"/>
</dbReference>
<gene>
    <name evidence="2" type="ORF">BV97_04574</name>
</gene>
<proteinExistence type="predicted"/>
<dbReference type="PANTHER" id="PTHR33164:SF57">
    <property type="entry name" value="MARR-FAMILY TRANSCRIPTIONAL REGULATOR"/>
    <property type="match status" value="1"/>
</dbReference>
<dbReference type="AlphaFoldDB" id="A0A031JNZ1"/>
<protein>
    <submittedName>
        <fullName evidence="2">MarR family transcriptional regulator</fullName>
    </submittedName>
</protein>
<dbReference type="InterPro" id="IPR000835">
    <property type="entry name" value="HTH_MarR-typ"/>
</dbReference>
<dbReference type="Pfam" id="PF01047">
    <property type="entry name" value="MarR"/>
    <property type="match status" value="1"/>
</dbReference>
<comment type="caution">
    <text evidence="2">The sequence shown here is derived from an EMBL/GenBank/DDBJ whole genome shotgun (WGS) entry which is preliminary data.</text>
</comment>
<dbReference type="Gene3D" id="1.10.10.10">
    <property type="entry name" value="Winged helix-like DNA-binding domain superfamily/Winged helix DNA-binding domain"/>
    <property type="match status" value="1"/>
</dbReference>
<evidence type="ECO:0000313" key="2">
    <source>
        <dbReference type="EMBL" id="EZP75709.1"/>
    </source>
</evidence>
<dbReference type="InterPro" id="IPR036390">
    <property type="entry name" value="WH_DNA-bd_sf"/>
</dbReference>
<sequence length="170" mass="18935">MYGNTILYGPTLFLVMSIEQEILEEMRDLHQRMHRLFNDRVRERGTSLAQLKLLMLLDRAGPIRSTDIADTLNQAPRTVTEAVDALERDGLAMRTPDPNDRRAKRISLTPAGAVVVQEVAPYRDAFAAEFFETLPAADMAEFLRILKTLNDRIIEMGAPVGLIPGAASGQ</sequence>
<dbReference type="GO" id="GO:0003700">
    <property type="term" value="F:DNA-binding transcription factor activity"/>
    <property type="evidence" value="ECO:0007669"/>
    <property type="project" value="InterPro"/>
</dbReference>
<dbReference type="SMART" id="SM00347">
    <property type="entry name" value="HTH_MARR"/>
    <property type="match status" value="1"/>
</dbReference>
<dbReference type="eggNOG" id="COG1846">
    <property type="taxonomic scope" value="Bacteria"/>
</dbReference>